<evidence type="ECO:0000313" key="2">
    <source>
        <dbReference type="EMBL" id="PMD25581.1"/>
    </source>
</evidence>
<keyword evidence="3" id="KW-1185">Reference proteome</keyword>
<organism evidence="2 3">
    <name type="scientific">Hyaloscypha hepaticicola</name>
    <dbReference type="NCBI Taxonomy" id="2082293"/>
    <lineage>
        <taxon>Eukaryota</taxon>
        <taxon>Fungi</taxon>
        <taxon>Dikarya</taxon>
        <taxon>Ascomycota</taxon>
        <taxon>Pezizomycotina</taxon>
        <taxon>Leotiomycetes</taxon>
        <taxon>Helotiales</taxon>
        <taxon>Hyaloscyphaceae</taxon>
        <taxon>Hyaloscypha</taxon>
    </lineage>
</organism>
<dbReference type="AlphaFoldDB" id="A0A2J6QH39"/>
<dbReference type="Proteomes" id="UP000235672">
    <property type="component" value="Unassembled WGS sequence"/>
</dbReference>
<sequence length="156" mass="17700">MTITITLFTTSNKSSNFHPKKKHNNALNKFMLHRSPYTETRKIQRAQPRRNASAPQSRKDRARPRYCIPNKARKYPACVRSVAHAQRGEVLSATAADQIKSDSTTAYCTEGGGFNHRLQYGRKVVVRSHEHSLPLGSATAKSRHFMGRRPTSYVFD</sequence>
<reference evidence="2 3" key="1">
    <citation type="submission" date="2016-05" db="EMBL/GenBank/DDBJ databases">
        <title>A degradative enzymes factory behind the ericoid mycorrhizal symbiosis.</title>
        <authorList>
            <consortium name="DOE Joint Genome Institute"/>
            <person name="Martino E."/>
            <person name="Morin E."/>
            <person name="Grelet G."/>
            <person name="Kuo A."/>
            <person name="Kohler A."/>
            <person name="Daghino S."/>
            <person name="Barry K."/>
            <person name="Choi C."/>
            <person name="Cichocki N."/>
            <person name="Clum A."/>
            <person name="Copeland A."/>
            <person name="Hainaut M."/>
            <person name="Haridas S."/>
            <person name="Labutti K."/>
            <person name="Lindquist E."/>
            <person name="Lipzen A."/>
            <person name="Khouja H.-R."/>
            <person name="Murat C."/>
            <person name="Ohm R."/>
            <person name="Olson A."/>
            <person name="Spatafora J."/>
            <person name="Veneault-Fourrey C."/>
            <person name="Henrissat B."/>
            <person name="Grigoriev I."/>
            <person name="Martin F."/>
            <person name="Perotto S."/>
        </authorList>
    </citation>
    <scope>NUCLEOTIDE SEQUENCE [LARGE SCALE GENOMIC DNA]</scope>
    <source>
        <strain evidence="2 3">UAMH 7357</strain>
    </source>
</reference>
<dbReference type="EMBL" id="KZ613470">
    <property type="protein sequence ID" value="PMD25581.1"/>
    <property type="molecule type" value="Genomic_DNA"/>
</dbReference>
<evidence type="ECO:0000313" key="3">
    <source>
        <dbReference type="Proteomes" id="UP000235672"/>
    </source>
</evidence>
<evidence type="ECO:0000256" key="1">
    <source>
        <dbReference type="SAM" id="MobiDB-lite"/>
    </source>
</evidence>
<protein>
    <submittedName>
        <fullName evidence="2">Uncharacterized protein</fullName>
    </submittedName>
</protein>
<name>A0A2J6QH39_9HELO</name>
<gene>
    <name evidence="2" type="ORF">NA56DRAFT_642557</name>
</gene>
<proteinExistence type="predicted"/>
<feature type="region of interest" description="Disordered" evidence="1">
    <location>
        <begin position="39"/>
        <end position="62"/>
    </location>
</feature>
<accession>A0A2J6QH39</accession>